<evidence type="ECO:0000256" key="1">
    <source>
        <dbReference type="ARBA" id="ARBA00007623"/>
    </source>
</evidence>
<dbReference type="PANTHER" id="PTHR10183">
    <property type="entry name" value="CALPAIN"/>
    <property type="match status" value="1"/>
</dbReference>
<name>A0ABR0SI45_9HYPO</name>
<proteinExistence type="inferred from homology"/>
<dbReference type="Gene3D" id="3.90.70.10">
    <property type="entry name" value="Cysteine proteinases"/>
    <property type="match status" value="1"/>
</dbReference>
<evidence type="ECO:0000256" key="3">
    <source>
        <dbReference type="ARBA" id="ARBA00022801"/>
    </source>
</evidence>
<keyword evidence="8" id="KW-1185">Reference proteome</keyword>
<dbReference type="InterPro" id="IPR022684">
    <property type="entry name" value="Calpain_cysteine_protease"/>
</dbReference>
<gene>
    <name evidence="7" type="ORF">PT974_09707</name>
</gene>
<evidence type="ECO:0000313" key="7">
    <source>
        <dbReference type="EMBL" id="KAK5991425.1"/>
    </source>
</evidence>
<protein>
    <submittedName>
        <fullName evidence="7">Thiol protease-like protein</fullName>
    </submittedName>
</protein>
<keyword evidence="2" id="KW-0645">Protease</keyword>
<keyword evidence="4" id="KW-0788">Thiol protease</keyword>
<dbReference type="Pfam" id="PF00648">
    <property type="entry name" value="Peptidase_C2"/>
    <property type="match status" value="1"/>
</dbReference>
<comment type="caution">
    <text evidence="5">Lacks conserved residue(s) required for the propagation of feature annotation.</text>
</comment>
<comment type="caution">
    <text evidence="7">The sequence shown here is derived from an EMBL/GenBank/DDBJ whole genome shotgun (WGS) entry which is preliminary data.</text>
</comment>
<comment type="similarity">
    <text evidence="1">Belongs to the peptidase C2 family.</text>
</comment>
<dbReference type="InterPro" id="IPR001300">
    <property type="entry name" value="Peptidase_C2_calpain_cat"/>
</dbReference>
<organism evidence="7 8">
    <name type="scientific">Cladobotryum mycophilum</name>
    <dbReference type="NCBI Taxonomy" id="491253"/>
    <lineage>
        <taxon>Eukaryota</taxon>
        <taxon>Fungi</taxon>
        <taxon>Dikarya</taxon>
        <taxon>Ascomycota</taxon>
        <taxon>Pezizomycotina</taxon>
        <taxon>Sordariomycetes</taxon>
        <taxon>Hypocreomycetidae</taxon>
        <taxon>Hypocreales</taxon>
        <taxon>Hypocreaceae</taxon>
        <taxon>Cladobotryum</taxon>
    </lineage>
</organism>
<dbReference type="PANTHER" id="PTHR10183:SF379">
    <property type="entry name" value="CALPAIN-5"/>
    <property type="match status" value="1"/>
</dbReference>
<feature type="domain" description="Calpain catalytic" evidence="6">
    <location>
        <begin position="254"/>
        <end position="510"/>
    </location>
</feature>
<dbReference type="PROSITE" id="PS50203">
    <property type="entry name" value="CALPAIN_CAT"/>
    <property type="match status" value="1"/>
</dbReference>
<accession>A0ABR0SI45</accession>
<evidence type="ECO:0000256" key="5">
    <source>
        <dbReference type="PROSITE-ProRule" id="PRU00239"/>
    </source>
</evidence>
<evidence type="ECO:0000259" key="6">
    <source>
        <dbReference type="PROSITE" id="PS50203"/>
    </source>
</evidence>
<evidence type="ECO:0000256" key="4">
    <source>
        <dbReference type="ARBA" id="ARBA00022807"/>
    </source>
</evidence>
<evidence type="ECO:0000256" key="2">
    <source>
        <dbReference type="ARBA" id="ARBA00022670"/>
    </source>
</evidence>
<dbReference type="Proteomes" id="UP001338125">
    <property type="component" value="Unassembled WGS sequence"/>
</dbReference>
<dbReference type="EMBL" id="JAVFKD010000014">
    <property type="protein sequence ID" value="KAK5991425.1"/>
    <property type="molecule type" value="Genomic_DNA"/>
</dbReference>
<evidence type="ECO:0000313" key="8">
    <source>
        <dbReference type="Proteomes" id="UP001338125"/>
    </source>
</evidence>
<keyword evidence="3" id="KW-0378">Hydrolase</keyword>
<dbReference type="InterPro" id="IPR038765">
    <property type="entry name" value="Papain-like_cys_pep_sf"/>
</dbReference>
<sequence>MGDIRFDATTSKAALVELLEQFMNNQKSGLQSDYDELKDVETVSSGGQQIHPNSPPQNVRVGAVNPWALAEAMLGRKIDRLSTTSAKILANVLQTDYDELFDMKYDSVLYAGLKLDNKERKAERLNENEMKLLKESDLETPDLSWVRHMDDLQKIGFKDMGHARVKSAHMQNGKLCLILDAEQIARTVSNHQVTKSLNELITPFRIQKGQWSPPNSNWRDMYDFFFQRLSGRVINDISTFRINEEMPSFHAFDDPVQGCTSNSWLISALFSVFWSDPACINRATRVFQDKDEKKRLSIKFFDKGGHNNNKTDTIDVNYEIPMVNSNNEPLYCRSSDGADIWPSLYEKAFAKWITGGNSQHPDITQTHSGDPVKAMAQINGRQPFYFQCDKHNAYDLLGVVRTNCVNFKTINPMTCWTFATGNMFKGSNLVANHAYSILGYTMIGDVQYIVLRNPWGVTEPNGLTGTPGLITHISPNVWYPASMVDQGGVFAMEPHAFKECFAWMGVAKQENNNNHHDEF</sequence>
<reference evidence="7 8" key="1">
    <citation type="submission" date="2024-01" db="EMBL/GenBank/DDBJ databases">
        <title>Complete genome of Cladobotryum mycophilum ATHUM6906.</title>
        <authorList>
            <person name="Christinaki A.C."/>
            <person name="Myridakis A.I."/>
            <person name="Kouvelis V.N."/>
        </authorList>
    </citation>
    <scope>NUCLEOTIDE SEQUENCE [LARGE SCALE GENOMIC DNA]</scope>
    <source>
        <strain evidence="7 8">ATHUM6906</strain>
    </source>
</reference>
<dbReference type="SUPFAM" id="SSF54001">
    <property type="entry name" value="Cysteine proteinases"/>
    <property type="match status" value="1"/>
</dbReference>